<protein>
    <recommendedName>
        <fullName evidence="14">Ion transport domain-containing protein</fullName>
    </recommendedName>
</protein>
<dbReference type="PANTHER" id="PTHR47143">
    <property type="entry name" value="TRANSIENT RECEPTOR POTENTIAL CATION CHANNEL PROTEIN PAINLESS"/>
    <property type="match status" value="1"/>
</dbReference>
<dbReference type="AlphaFoldDB" id="A0A8S1DUQ8"/>
<dbReference type="SUPFAM" id="SSF48403">
    <property type="entry name" value="Ankyrin repeat"/>
    <property type="match status" value="1"/>
</dbReference>
<evidence type="ECO:0000256" key="12">
    <source>
        <dbReference type="PROSITE-ProRule" id="PRU00023"/>
    </source>
</evidence>
<dbReference type="PROSITE" id="PS50088">
    <property type="entry name" value="ANK_REPEAT"/>
    <property type="match status" value="2"/>
</dbReference>
<dbReference type="SMART" id="SM00248">
    <property type="entry name" value="ANK"/>
    <property type="match status" value="5"/>
</dbReference>
<evidence type="ECO:0000313" key="15">
    <source>
        <dbReference type="EMBL" id="CAB3385916.1"/>
    </source>
</evidence>
<organism evidence="15 16">
    <name type="scientific">Cloeon dipterum</name>
    <dbReference type="NCBI Taxonomy" id="197152"/>
    <lineage>
        <taxon>Eukaryota</taxon>
        <taxon>Metazoa</taxon>
        <taxon>Ecdysozoa</taxon>
        <taxon>Arthropoda</taxon>
        <taxon>Hexapoda</taxon>
        <taxon>Insecta</taxon>
        <taxon>Pterygota</taxon>
        <taxon>Palaeoptera</taxon>
        <taxon>Ephemeroptera</taxon>
        <taxon>Pisciforma</taxon>
        <taxon>Baetidae</taxon>
        <taxon>Cloeon</taxon>
    </lineage>
</organism>
<evidence type="ECO:0000259" key="14">
    <source>
        <dbReference type="Pfam" id="PF00520"/>
    </source>
</evidence>
<evidence type="ECO:0000256" key="13">
    <source>
        <dbReference type="SAM" id="Phobius"/>
    </source>
</evidence>
<keyword evidence="4 13" id="KW-0812">Transmembrane</keyword>
<keyword evidence="3" id="KW-0716">Sensory transduction</keyword>
<sequence>MFQALLTFRIKQATAMMTSERISSIRTRRNSYLYERYHELESVKKHLEVNLGEVKGQLNGLVAFNNLNEIQQALSNGVLHVLDDLTEHQFDVLFLASACRGDFQTLNLMLSKSSTRLPDIQFKKMNALHLAIVFRHSTCVEAFLVSEELRNLWLSSTYEGYRPLHLATFHKCSECVDVIVNYIRHELELNKRASRPPYVTPLHIAAMLDCSAVAKTLLEAGADSEVTLQVETYTPLHLAALYDNTLTAEVLLQMGASLKATTPEGMSALALVEIHVPQALTCMLDSCIKLETTKEYRIITFDTRLLMEEPNKIRTSLLSLFVSSNCIHGLTHPVCKTIIEDKWARVRKWYLPHFTLTFFLTLFTTISILASRTCLCKIPAKSSYIECKSPCSGIFSSTFVVEMSRILLAPLIFYKAARKSCGIFVLSSQPTHLLSLASHFKKISNLTEWFCLITTMCIILTDQESTPILNDLSPVVVLLSWFHFMFLFEKLPWYGTYISMYEHVLKSYLKLLSAYIWLFIGYSVAFTMIFQANPDFTYPLKSLSRTMVMMTGEYEYENLFRNNGTSMLQLNENLSKATAYIIFLTFIIALPIILMNMLIGIVVHDVTDMKKNAKIATMRRTIRLVEQLELIGDTVRGCLGLSEDGAACHQLSNDFMIVFKITKNELVYKEALAEAINIALHNSAYG</sequence>
<dbReference type="Pfam" id="PF00520">
    <property type="entry name" value="Ion_trans"/>
    <property type="match status" value="1"/>
</dbReference>
<gene>
    <name evidence="15" type="ORF">CLODIP_2_CD05441</name>
</gene>
<evidence type="ECO:0000256" key="1">
    <source>
        <dbReference type="ARBA" id="ARBA00004141"/>
    </source>
</evidence>
<accession>A0A8S1DUQ8</accession>
<keyword evidence="9 13" id="KW-0472">Membrane</keyword>
<comment type="subcellular location">
    <subcellularLocation>
        <location evidence="1">Membrane</location>
        <topology evidence="1">Multi-pass membrane protein</topology>
    </subcellularLocation>
</comment>
<dbReference type="Proteomes" id="UP000494165">
    <property type="component" value="Unassembled WGS sequence"/>
</dbReference>
<feature type="transmembrane region" description="Helical" evidence="13">
    <location>
        <begin position="349"/>
        <end position="371"/>
    </location>
</feature>
<dbReference type="PROSITE" id="PS50297">
    <property type="entry name" value="ANK_REP_REGION"/>
    <property type="match status" value="2"/>
</dbReference>
<feature type="domain" description="Ion transport" evidence="14">
    <location>
        <begin position="354"/>
        <end position="613"/>
    </location>
</feature>
<feature type="repeat" description="ANK" evidence="12">
    <location>
        <begin position="231"/>
        <end position="263"/>
    </location>
</feature>
<dbReference type="EMBL" id="CADEPI010000440">
    <property type="protein sequence ID" value="CAB3385916.1"/>
    <property type="molecule type" value="Genomic_DNA"/>
</dbReference>
<reference evidence="15 16" key="1">
    <citation type="submission" date="2020-04" db="EMBL/GenBank/DDBJ databases">
        <authorList>
            <person name="Alioto T."/>
            <person name="Alioto T."/>
            <person name="Gomez Garrido J."/>
        </authorList>
    </citation>
    <scope>NUCLEOTIDE SEQUENCE [LARGE SCALE GENOMIC DNA]</scope>
</reference>
<evidence type="ECO:0000313" key="16">
    <source>
        <dbReference type="Proteomes" id="UP000494165"/>
    </source>
</evidence>
<keyword evidence="6 13" id="KW-1133">Transmembrane helix</keyword>
<dbReference type="OrthoDB" id="5402602at2759"/>
<name>A0A8S1DUQ8_9INSE</name>
<keyword evidence="16" id="KW-1185">Reference proteome</keyword>
<evidence type="ECO:0000256" key="10">
    <source>
        <dbReference type="ARBA" id="ARBA00023180"/>
    </source>
</evidence>
<evidence type="ECO:0000256" key="6">
    <source>
        <dbReference type="ARBA" id="ARBA00022989"/>
    </source>
</evidence>
<evidence type="ECO:0000256" key="8">
    <source>
        <dbReference type="ARBA" id="ARBA00023065"/>
    </source>
</evidence>
<keyword evidence="10" id="KW-0325">Glycoprotein</keyword>
<keyword evidence="8" id="KW-0406">Ion transport</keyword>
<dbReference type="GO" id="GO:0034703">
    <property type="term" value="C:cation channel complex"/>
    <property type="evidence" value="ECO:0007669"/>
    <property type="project" value="UniProtKB-ARBA"/>
</dbReference>
<dbReference type="InterPro" id="IPR005821">
    <property type="entry name" value="Ion_trans_dom"/>
</dbReference>
<feature type="repeat" description="ANK" evidence="12">
    <location>
        <begin position="200"/>
        <end position="229"/>
    </location>
</feature>
<dbReference type="Gene3D" id="1.25.40.20">
    <property type="entry name" value="Ankyrin repeat-containing domain"/>
    <property type="match status" value="1"/>
</dbReference>
<keyword evidence="5" id="KW-0677">Repeat</keyword>
<feature type="transmembrane region" description="Helical" evidence="13">
    <location>
        <begin position="577"/>
        <end position="603"/>
    </location>
</feature>
<keyword evidence="2" id="KW-0813">Transport</keyword>
<comment type="caution">
    <text evidence="15">The sequence shown here is derived from an EMBL/GenBank/DDBJ whole genome shotgun (WGS) entry which is preliminary data.</text>
</comment>
<evidence type="ECO:0000256" key="5">
    <source>
        <dbReference type="ARBA" id="ARBA00022737"/>
    </source>
</evidence>
<dbReference type="InterPro" id="IPR036770">
    <property type="entry name" value="Ankyrin_rpt-contain_sf"/>
</dbReference>
<evidence type="ECO:0000256" key="2">
    <source>
        <dbReference type="ARBA" id="ARBA00022448"/>
    </source>
</evidence>
<dbReference type="InterPro" id="IPR002110">
    <property type="entry name" value="Ankyrin_rpt"/>
</dbReference>
<dbReference type="InterPro" id="IPR052076">
    <property type="entry name" value="TRP_cation_channel"/>
</dbReference>
<proteinExistence type="predicted"/>
<dbReference type="PANTHER" id="PTHR47143:SF1">
    <property type="entry name" value="ION_TRANS DOMAIN-CONTAINING PROTEIN"/>
    <property type="match status" value="1"/>
</dbReference>
<feature type="transmembrane region" description="Helical" evidence="13">
    <location>
        <begin position="508"/>
        <end position="530"/>
    </location>
</feature>
<evidence type="ECO:0000256" key="3">
    <source>
        <dbReference type="ARBA" id="ARBA00022606"/>
    </source>
</evidence>
<keyword evidence="7 12" id="KW-0040">ANK repeat</keyword>
<dbReference type="Pfam" id="PF12796">
    <property type="entry name" value="Ank_2"/>
    <property type="match status" value="2"/>
</dbReference>
<evidence type="ECO:0000256" key="11">
    <source>
        <dbReference type="ARBA" id="ARBA00023303"/>
    </source>
</evidence>
<dbReference type="GO" id="GO:0005216">
    <property type="term" value="F:monoatomic ion channel activity"/>
    <property type="evidence" value="ECO:0007669"/>
    <property type="project" value="InterPro"/>
</dbReference>
<dbReference type="Gene3D" id="1.10.287.70">
    <property type="match status" value="1"/>
</dbReference>
<evidence type="ECO:0000256" key="4">
    <source>
        <dbReference type="ARBA" id="ARBA00022692"/>
    </source>
</evidence>
<evidence type="ECO:0000256" key="7">
    <source>
        <dbReference type="ARBA" id="ARBA00023043"/>
    </source>
</evidence>
<keyword evidence="11" id="KW-0407">Ion channel</keyword>
<evidence type="ECO:0000256" key="9">
    <source>
        <dbReference type="ARBA" id="ARBA00023136"/>
    </source>
</evidence>